<dbReference type="InterPro" id="IPR050901">
    <property type="entry name" value="BP-dep_ABC_trans_perm"/>
</dbReference>
<keyword evidence="9" id="KW-0762">Sugar transport</keyword>
<dbReference type="HOGENOM" id="CLU_016047_1_2_12"/>
<evidence type="ECO:0000256" key="3">
    <source>
        <dbReference type="ARBA" id="ARBA00022475"/>
    </source>
</evidence>
<dbReference type="Gene3D" id="1.10.3720.10">
    <property type="entry name" value="MetI-like"/>
    <property type="match status" value="1"/>
</dbReference>
<keyword evidence="4 7" id="KW-0812">Transmembrane</keyword>
<dbReference type="RefSeq" id="WP_014270976.1">
    <property type="nucleotide sequence ID" value="NC_016633.1"/>
</dbReference>
<evidence type="ECO:0000313" key="9">
    <source>
        <dbReference type="EMBL" id="AEV30135.1"/>
    </source>
</evidence>
<evidence type="ECO:0000256" key="1">
    <source>
        <dbReference type="ARBA" id="ARBA00004651"/>
    </source>
</evidence>
<reference evidence="9 10" key="1">
    <citation type="submission" date="2011-11" db="EMBL/GenBank/DDBJ databases">
        <title>Complete sequence of Spirochaeta sp. grapes.</title>
        <authorList>
            <consortium name="US DOE Joint Genome Institute"/>
            <person name="Lucas S."/>
            <person name="Han J."/>
            <person name="Lapidus A."/>
            <person name="Cheng J.-F."/>
            <person name="Goodwin L."/>
            <person name="Pitluck S."/>
            <person name="Peters L."/>
            <person name="Ovchinnikova G."/>
            <person name="Munk A.C."/>
            <person name="Detter J.C."/>
            <person name="Han C."/>
            <person name="Tapia R."/>
            <person name="Land M."/>
            <person name="Hauser L."/>
            <person name="Kyrpides N."/>
            <person name="Ivanova N."/>
            <person name="Pagani I."/>
            <person name="Ritalahtilisa K."/>
            <person name="Loeffler F."/>
            <person name="Woyke T."/>
        </authorList>
    </citation>
    <scope>NUCLEOTIDE SEQUENCE [LARGE SCALE GENOMIC DNA]</scope>
    <source>
        <strain evidence="10">ATCC BAA-1885 / DSM 22778 / Grapes</strain>
    </source>
</reference>
<dbReference type="GO" id="GO:0005886">
    <property type="term" value="C:plasma membrane"/>
    <property type="evidence" value="ECO:0007669"/>
    <property type="project" value="UniProtKB-SubCell"/>
</dbReference>
<evidence type="ECO:0000259" key="8">
    <source>
        <dbReference type="PROSITE" id="PS50928"/>
    </source>
</evidence>
<dbReference type="PANTHER" id="PTHR32243:SF18">
    <property type="entry name" value="INNER MEMBRANE ABC TRANSPORTER PERMEASE PROTEIN YCJP"/>
    <property type="match status" value="1"/>
</dbReference>
<feature type="transmembrane region" description="Helical" evidence="7">
    <location>
        <begin position="198"/>
        <end position="222"/>
    </location>
</feature>
<organism evidence="9 10">
    <name type="scientific">Sphaerochaeta pleomorpha (strain ATCC BAA-1885 / DSM 22778 / Grapes)</name>
    <dbReference type="NCBI Taxonomy" id="158190"/>
    <lineage>
        <taxon>Bacteria</taxon>
        <taxon>Pseudomonadati</taxon>
        <taxon>Spirochaetota</taxon>
        <taxon>Spirochaetia</taxon>
        <taxon>Spirochaetales</taxon>
        <taxon>Sphaerochaetaceae</taxon>
        <taxon>Sphaerochaeta</taxon>
    </lineage>
</organism>
<dbReference type="eggNOG" id="COG0395">
    <property type="taxonomic scope" value="Bacteria"/>
</dbReference>
<feature type="transmembrane region" description="Helical" evidence="7">
    <location>
        <begin position="86"/>
        <end position="109"/>
    </location>
</feature>
<keyword evidence="3" id="KW-1003">Cell membrane</keyword>
<comment type="subcellular location">
    <subcellularLocation>
        <location evidence="1 7">Cell membrane</location>
        <topology evidence="1 7">Multi-pass membrane protein</topology>
    </subcellularLocation>
</comment>
<dbReference type="InterPro" id="IPR035906">
    <property type="entry name" value="MetI-like_sf"/>
</dbReference>
<protein>
    <submittedName>
        <fullName evidence="9">ABC-type sugar transport system, permease component</fullName>
    </submittedName>
</protein>
<feature type="transmembrane region" description="Helical" evidence="7">
    <location>
        <begin position="121"/>
        <end position="142"/>
    </location>
</feature>
<dbReference type="CDD" id="cd06261">
    <property type="entry name" value="TM_PBP2"/>
    <property type="match status" value="1"/>
</dbReference>
<evidence type="ECO:0000256" key="2">
    <source>
        <dbReference type="ARBA" id="ARBA00022448"/>
    </source>
</evidence>
<evidence type="ECO:0000313" key="10">
    <source>
        <dbReference type="Proteomes" id="UP000005632"/>
    </source>
</evidence>
<evidence type="ECO:0000256" key="5">
    <source>
        <dbReference type="ARBA" id="ARBA00022989"/>
    </source>
</evidence>
<dbReference type="AlphaFoldDB" id="G8QSV3"/>
<evidence type="ECO:0000256" key="7">
    <source>
        <dbReference type="RuleBase" id="RU363032"/>
    </source>
</evidence>
<dbReference type="OrthoDB" id="9810086at2"/>
<evidence type="ECO:0000256" key="6">
    <source>
        <dbReference type="ARBA" id="ARBA00023136"/>
    </source>
</evidence>
<dbReference type="SUPFAM" id="SSF161098">
    <property type="entry name" value="MetI-like"/>
    <property type="match status" value="1"/>
</dbReference>
<dbReference type="PROSITE" id="PS50928">
    <property type="entry name" value="ABC_TM1"/>
    <property type="match status" value="1"/>
</dbReference>
<keyword evidence="10" id="KW-1185">Reference proteome</keyword>
<feature type="transmembrane region" description="Helical" evidence="7">
    <location>
        <begin position="253"/>
        <end position="274"/>
    </location>
</feature>
<dbReference type="EMBL" id="CP003155">
    <property type="protein sequence ID" value="AEV30135.1"/>
    <property type="molecule type" value="Genomic_DNA"/>
</dbReference>
<keyword evidence="6 7" id="KW-0472">Membrane</keyword>
<dbReference type="PANTHER" id="PTHR32243">
    <property type="entry name" value="MALTOSE TRANSPORT SYSTEM PERMEASE-RELATED"/>
    <property type="match status" value="1"/>
</dbReference>
<comment type="similarity">
    <text evidence="7">Belongs to the binding-protein-dependent transport system permease family.</text>
</comment>
<gene>
    <name evidence="9" type="ordered locus">SpiGrapes_2361</name>
</gene>
<name>G8QSV3_SPHPG</name>
<feature type="transmembrane region" description="Helical" evidence="7">
    <location>
        <begin position="24"/>
        <end position="46"/>
    </location>
</feature>
<dbReference type="KEGG" id="sgp:SpiGrapes_2361"/>
<dbReference type="InterPro" id="IPR000515">
    <property type="entry name" value="MetI-like"/>
</dbReference>
<accession>G8QSV3</accession>
<dbReference type="Proteomes" id="UP000005632">
    <property type="component" value="Chromosome"/>
</dbReference>
<sequence length="290" mass="32557">MMNEARTITQIQRSMRLKKIIKKIFLALIIYSIALTYFFPILYMFLSGFKTEQQAVNPSLRFSPTLETYRKVLSDPTMIQYLKNSVFQVFLGTGISLLLGIPVAFALVFGKLKTKDSAGKIYLWFITTILLPPVAVLIPLFISYQRINLKNNPLGLLLAYVGFNIPLAVWLVHSFFSDLPKDIFEAARIDGCTRWQQMVLMAIPLARTGIISAGLIIAVQIWNEFFLSFNLTGNPSATLPVYMSRFREQQGLFVAQLSASSTISILPALILGWMSQKALVKGLTMGAVKE</sequence>
<feature type="domain" description="ABC transmembrane type-1" evidence="8">
    <location>
        <begin position="82"/>
        <end position="275"/>
    </location>
</feature>
<feature type="transmembrane region" description="Helical" evidence="7">
    <location>
        <begin position="154"/>
        <end position="177"/>
    </location>
</feature>
<proteinExistence type="inferred from homology"/>
<dbReference type="GO" id="GO:0055085">
    <property type="term" value="P:transmembrane transport"/>
    <property type="evidence" value="ECO:0007669"/>
    <property type="project" value="InterPro"/>
</dbReference>
<dbReference type="STRING" id="158190.SpiGrapes_2361"/>
<keyword evidence="5 7" id="KW-1133">Transmembrane helix</keyword>
<dbReference type="Pfam" id="PF00528">
    <property type="entry name" value="BPD_transp_1"/>
    <property type="match status" value="1"/>
</dbReference>
<keyword evidence="2 7" id="KW-0813">Transport</keyword>
<evidence type="ECO:0000256" key="4">
    <source>
        <dbReference type="ARBA" id="ARBA00022692"/>
    </source>
</evidence>